<dbReference type="EMBL" id="FUWJ01000009">
    <property type="protein sequence ID" value="SKA30913.1"/>
    <property type="molecule type" value="Genomic_DNA"/>
</dbReference>
<evidence type="ECO:0000313" key="2">
    <source>
        <dbReference type="EMBL" id="SKA30913.1"/>
    </source>
</evidence>
<protein>
    <submittedName>
        <fullName evidence="2">Uncharacterized protein</fullName>
    </submittedName>
</protein>
<reference evidence="3" key="1">
    <citation type="submission" date="2017-02" db="EMBL/GenBank/DDBJ databases">
        <authorList>
            <person name="Varghese N."/>
            <person name="Submissions S."/>
        </authorList>
    </citation>
    <scope>NUCLEOTIDE SEQUENCE [LARGE SCALE GENOMIC DNA]</scope>
    <source>
        <strain evidence="3">ATCC 27094</strain>
    </source>
</reference>
<keyword evidence="1" id="KW-0472">Membrane</keyword>
<name>A0A1T4SRX2_9HYPH</name>
<organism evidence="2 3">
    <name type="scientific">Enhydrobacter aerosaccus</name>
    <dbReference type="NCBI Taxonomy" id="225324"/>
    <lineage>
        <taxon>Bacteria</taxon>
        <taxon>Pseudomonadati</taxon>
        <taxon>Pseudomonadota</taxon>
        <taxon>Alphaproteobacteria</taxon>
        <taxon>Hyphomicrobiales</taxon>
        <taxon>Enhydrobacter</taxon>
    </lineage>
</organism>
<proteinExistence type="predicted"/>
<keyword evidence="1" id="KW-0812">Transmembrane</keyword>
<keyword evidence="3" id="KW-1185">Reference proteome</keyword>
<dbReference type="Proteomes" id="UP000190092">
    <property type="component" value="Unassembled WGS sequence"/>
</dbReference>
<dbReference type="STRING" id="225324.SAMN02745126_05049"/>
<evidence type="ECO:0000256" key="1">
    <source>
        <dbReference type="SAM" id="Phobius"/>
    </source>
</evidence>
<sequence>MGYWESVHLRAWRETTRAVGLERERLGVFLAIQLVVAGAIYLALGEAGLEKAAVSRLAAAAAPFLAFPIVYAWKFAAAVPALAAESAAVIAELRGRLDRTPVPPSRDLWIDPHQAWRLAAARRGLAVEDDAATAAATVFADLRQYASDGELAVRGRPLWPGDAVAVSPRKPVPTTHWDRHDFDGSAYVGTDAATIRAASTILCGPSSGDNGVRYCDLVLRRTDIERLFPPSAATAKESTFERCP</sequence>
<keyword evidence="1" id="KW-1133">Transmembrane helix</keyword>
<accession>A0A1T4SRX2</accession>
<evidence type="ECO:0000313" key="3">
    <source>
        <dbReference type="Proteomes" id="UP000190092"/>
    </source>
</evidence>
<gene>
    <name evidence="2" type="ORF">SAMN02745126_05049</name>
</gene>
<dbReference type="AlphaFoldDB" id="A0A1T4SRX2"/>
<feature type="transmembrane region" description="Helical" evidence="1">
    <location>
        <begin position="56"/>
        <end position="73"/>
    </location>
</feature>
<feature type="transmembrane region" description="Helical" evidence="1">
    <location>
        <begin position="26"/>
        <end position="44"/>
    </location>
</feature>